<gene>
    <name evidence="1" type="ORF">Acife_2183</name>
</gene>
<reference evidence="1 2" key="1">
    <citation type="journal article" date="2011" name="J. Bacteriol.">
        <title>Draft genome of the psychrotolerant acidophile Acidithiobacillus ferrivorans SS3.</title>
        <authorList>
            <person name="Liljeqvist M."/>
            <person name="Valdes J."/>
            <person name="Holmes D.S."/>
            <person name="Dopson M."/>
        </authorList>
    </citation>
    <scope>NUCLEOTIDE SEQUENCE [LARGE SCALE GENOMIC DNA]</scope>
    <source>
        <strain evidence="1 2">SS3</strain>
    </source>
</reference>
<organism evidence="1 2">
    <name type="scientific">Acidithiobacillus ferrivorans SS3</name>
    <dbReference type="NCBI Taxonomy" id="743299"/>
    <lineage>
        <taxon>Bacteria</taxon>
        <taxon>Pseudomonadati</taxon>
        <taxon>Pseudomonadota</taxon>
        <taxon>Acidithiobacillia</taxon>
        <taxon>Acidithiobacillales</taxon>
        <taxon>Acidithiobacillaceae</taxon>
        <taxon>Acidithiobacillus</taxon>
    </lineage>
</organism>
<sequence length="81" mass="9309">MCLMDDARRSNIGAKSQVSITHPSRERIQTIKSLWDSRCQQPADASPSAWHGNILAQREKALRQGADRFKDWSMVKEELLR</sequence>
<evidence type="ECO:0000313" key="1">
    <source>
        <dbReference type="EMBL" id="AEM48297.1"/>
    </source>
</evidence>
<name>G0JN83_9PROT</name>
<dbReference type="HOGENOM" id="CLU_2566054_0_0_6"/>
<proteinExistence type="predicted"/>
<dbReference type="EMBL" id="CP002985">
    <property type="protein sequence ID" value="AEM48297.1"/>
    <property type="molecule type" value="Genomic_DNA"/>
</dbReference>
<evidence type="ECO:0000313" key="2">
    <source>
        <dbReference type="Proteomes" id="UP000009220"/>
    </source>
</evidence>
<accession>G0JN83</accession>
<dbReference type="RefSeq" id="WP_014029548.1">
    <property type="nucleotide sequence ID" value="NC_015942.1"/>
</dbReference>
<protein>
    <submittedName>
        <fullName evidence="1">Putative addiction module component CHP02574 family protein</fullName>
    </submittedName>
</protein>
<dbReference type="STRING" id="743299.Acife_2183"/>
<dbReference type="Pfam" id="PF09720">
    <property type="entry name" value="Unstab_antitox"/>
    <property type="match status" value="1"/>
</dbReference>
<dbReference type="AlphaFoldDB" id="G0JN83"/>
<dbReference type="KEGG" id="afi:Acife_2183"/>
<dbReference type="InterPro" id="IPR013406">
    <property type="entry name" value="CHP02574_addiction_mod"/>
</dbReference>
<dbReference type="Proteomes" id="UP000009220">
    <property type="component" value="Chromosome"/>
</dbReference>